<dbReference type="Pfam" id="PF06784">
    <property type="entry name" value="UPF0240"/>
    <property type="match status" value="1"/>
</dbReference>
<evidence type="ECO:0000313" key="2">
    <source>
        <dbReference type="RefSeq" id="XP_011306699.1"/>
    </source>
</evidence>
<dbReference type="GeneID" id="105268657"/>
<proteinExistence type="predicted"/>
<gene>
    <name evidence="2" type="primary">LOC105268657</name>
</gene>
<evidence type="ECO:0000313" key="1">
    <source>
        <dbReference type="Proteomes" id="UP000694866"/>
    </source>
</evidence>
<dbReference type="GO" id="GO:0005739">
    <property type="term" value="C:mitochondrion"/>
    <property type="evidence" value="ECO:0007669"/>
    <property type="project" value="TreeGrafter"/>
</dbReference>
<dbReference type="OrthoDB" id="2434756at2759"/>
<dbReference type="AlphaFoldDB" id="A0A9R1TCB6"/>
<dbReference type="KEGG" id="fas:105268657"/>
<organism evidence="1 2">
    <name type="scientific">Fopius arisanus</name>
    <dbReference type="NCBI Taxonomy" id="64838"/>
    <lineage>
        <taxon>Eukaryota</taxon>
        <taxon>Metazoa</taxon>
        <taxon>Ecdysozoa</taxon>
        <taxon>Arthropoda</taxon>
        <taxon>Hexapoda</taxon>
        <taxon>Insecta</taxon>
        <taxon>Pterygota</taxon>
        <taxon>Neoptera</taxon>
        <taxon>Endopterygota</taxon>
        <taxon>Hymenoptera</taxon>
        <taxon>Apocrita</taxon>
        <taxon>Ichneumonoidea</taxon>
        <taxon>Braconidae</taxon>
        <taxon>Opiinae</taxon>
        <taxon>Fopius</taxon>
    </lineage>
</organism>
<dbReference type="Proteomes" id="UP000694866">
    <property type="component" value="Unplaced"/>
</dbReference>
<dbReference type="InterPro" id="IPR009622">
    <property type="entry name" value="NDUFAF4"/>
</dbReference>
<sequence>MGIVTSKIVKTAKTYNVTERAQKVISKQKPTPAPSYPSTAKQIEIADQIDPQFMDNHYKQDPVFQDRLKQIFVTSNVQFANDQQKSEKSLPQNTKGSKEWDYGFWEPEKAQEGKVLLKDALKFMADNITDPELNNAKTIAKQYKLNQKDVENILEYYRVFHIIVTPEEARPGYIQPPKFAQFLGKNSSK</sequence>
<dbReference type="GO" id="GO:0032981">
    <property type="term" value="P:mitochondrial respiratory chain complex I assembly"/>
    <property type="evidence" value="ECO:0007669"/>
    <property type="project" value="InterPro"/>
</dbReference>
<dbReference type="PANTHER" id="PTHR13338:SF4">
    <property type="entry name" value="NADH DEHYDROGENASE [UBIQUINONE] 1 ALPHA SUBCOMPLEX ASSEMBLY FACTOR 4"/>
    <property type="match status" value="1"/>
</dbReference>
<protein>
    <submittedName>
        <fullName evidence="2">Protein NDUFAF4 homolog</fullName>
    </submittedName>
</protein>
<accession>A0A9R1TCB6</accession>
<dbReference type="PANTHER" id="PTHR13338">
    <property type="entry name" value="UPF0240 PROTEIN"/>
    <property type="match status" value="1"/>
</dbReference>
<dbReference type="RefSeq" id="XP_011306699.1">
    <property type="nucleotide sequence ID" value="XM_011308397.1"/>
</dbReference>
<keyword evidence="1" id="KW-1185">Reference proteome</keyword>
<name>A0A9R1TCB6_9HYME</name>
<reference evidence="2" key="1">
    <citation type="submission" date="2025-08" db="UniProtKB">
        <authorList>
            <consortium name="RefSeq"/>
        </authorList>
    </citation>
    <scope>IDENTIFICATION</scope>
    <source>
        <strain evidence="2">USDA-PBARC FA_bdor</strain>
        <tissue evidence="2">Whole organism</tissue>
    </source>
</reference>